<dbReference type="Gene3D" id="1.10.260.40">
    <property type="entry name" value="lambda repressor-like DNA-binding domains"/>
    <property type="match status" value="1"/>
</dbReference>
<reference evidence="5 6" key="1">
    <citation type="submission" date="2015-01" db="EMBL/GenBank/DDBJ databases">
        <title>Genome of Sphingomonas taxi strain 30a.</title>
        <authorList>
            <person name="Eevers N."/>
            <person name="Van Hamme J."/>
            <person name="Bottos E."/>
            <person name="Weyens N."/>
            <person name="Vangronsveld J."/>
        </authorList>
    </citation>
    <scope>NUCLEOTIDE SEQUENCE [LARGE SCALE GENOMIC DNA]</scope>
    <source>
        <strain evidence="5 6">30a</strain>
    </source>
</reference>
<evidence type="ECO:0000259" key="4">
    <source>
        <dbReference type="PROSITE" id="PS50932"/>
    </source>
</evidence>
<dbReference type="Proteomes" id="UP000033203">
    <property type="component" value="Unassembled WGS sequence"/>
</dbReference>
<dbReference type="SUPFAM" id="SSF53822">
    <property type="entry name" value="Periplasmic binding protein-like I"/>
    <property type="match status" value="1"/>
</dbReference>
<proteinExistence type="predicted"/>
<name>A0A0D1L117_9SPHN</name>
<dbReference type="InterPro" id="IPR028082">
    <property type="entry name" value="Peripla_BP_I"/>
</dbReference>
<dbReference type="PROSITE" id="PS50932">
    <property type="entry name" value="HTH_LACI_2"/>
    <property type="match status" value="1"/>
</dbReference>
<dbReference type="PATRIC" id="fig|1549858.7.peg.3817"/>
<evidence type="ECO:0000256" key="2">
    <source>
        <dbReference type="ARBA" id="ARBA00023125"/>
    </source>
</evidence>
<evidence type="ECO:0000256" key="1">
    <source>
        <dbReference type="ARBA" id="ARBA00023015"/>
    </source>
</evidence>
<sequence>MRWHLHFRSGATYAVTMTTAERPIRTLKDIARLAGVNPGTVSRALANSPLVNEQTRQRIAAIAAEHGFRPNLMARRLRTQRTGVIGIAVPLGHERRQHLSDPFFMTLLGHLADGITARGYDVLLSRVVPDSDDWLDDIVRSGTLDGVLLIGQSDQFAVIEEVARRYRPLVVWGSTVPGQAHCAIGVDNVAGGRLVGERLIARGCRRLAFMGEVRTLELIDRHHGLCIAAEAASLPPPLQLDTHLASDIMAAEIAANLDRAGDAIDGIAAASDVIAMQTIAVLDRRGTAVPQRIAVTGFDDLPFAAQARIGLTTVRQDLPRGAEAMVDALFARIAGEDRPSLVMEPVLVARDSA</sequence>
<feature type="domain" description="HTH lacI-type" evidence="4">
    <location>
        <begin position="25"/>
        <end position="79"/>
    </location>
</feature>
<dbReference type="AlphaFoldDB" id="A0A0D1L117"/>
<dbReference type="PANTHER" id="PTHR30146:SF120">
    <property type="entry name" value="ALANINE RACEMASE"/>
    <property type="match status" value="1"/>
</dbReference>
<keyword evidence="3" id="KW-0804">Transcription</keyword>
<dbReference type="Pfam" id="PF13377">
    <property type="entry name" value="Peripla_BP_3"/>
    <property type="match status" value="1"/>
</dbReference>
<evidence type="ECO:0000313" key="5">
    <source>
        <dbReference type="EMBL" id="KIU30229.1"/>
    </source>
</evidence>
<dbReference type="Pfam" id="PF00356">
    <property type="entry name" value="LacI"/>
    <property type="match status" value="1"/>
</dbReference>
<evidence type="ECO:0000256" key="3">
    <source>
        <dbReference type="ARBA" id="ARBA00023163"/>
    </source>
</evidence>
<dbReference type="GO" id="GO:0003700">
    <property type="term" value="F:DNA-binding transcription factor activity"/>
    <property type="evidence" value="ECO:0007669"/>
    <property type="project" value="TreeGrafter"/>
</dbReference>
<dbReference type="InterPro" id="IPR010982">
    <property type="entry name" value="Lambda_DNA-bd_dom_sf"/>
</dbReference>
<dbReference type="PANTHER" id="PTHR30146">
    <property type="entry name" value="LACI-RELATED TRANSCRIPTIONAL REPRESSOR"/>
    <property type="match status" value="1"/>
</dbReference>
<organism evidence="5 6">
    <name type="scientific">Sphingomonas melonis</name>
    <dbReference type="NCBI Taxonomy" id="152682"/>
    <lineage>
        <taxon>Bacteria</taxon>
        <taxon>Pseudomonadati</taxon>
        <taxon>Pseudomonadota</taxon>
        <taxon>Alphaproteobacteria</taxon>
        <taxon>Sphingomonadales</taxon>
        <taxon>Sphingomonadaceae</taxon>
        <taxon>Sphingomonas</taxon>
    </lineage>
</organism>
<dbReference type="GO" id="GO:0000976">
    <property type="term" value="F:transcription cis-regulatory region binding"/>
    <property type="evidence" value="ECO:0007669"/>
    <property type="project" value="TreeGrafter"/>
</dbReference>
<gene>
    <name evidence="5" type="ORF">SR41_00975</name>
</gene>
<keyword evidence="1" id="KW-0805">Transcription regulation</keyword>
<dbReference type="SMART" id="SM00354">
    <property type="entry name" value="HTH_LACI"/>
    <property type="match status" value="1"/>
</dbReference>
<dbReference type="CDD" id="cd01392">
    <property type="entry name" value="HTH_LacI"/>
    <property type="match status" value="1"/>
</dbReference>
<dbReference type="InterPro" id="IPR000843">
    <property type="entry name" value="HTH_LacI"/>
</dbReference>
<accession>A0A0D1L117</accession>
<protein>
    <submittedName>
        <fullName evidence="5">LacI family transcriptional regulator</fullName>
    </submittedName>
</protein>
<keyword evidence="2" id="KW-0238">DNA-binding</keyword>
<dbReference type="EMBL" id="JXTP01000006">
    <property type="protein sequence ID" value="KIU30229.1"/>
    <property type="molecule type" value="Genomic_DNA"/>
</dbReference>
<dbReference type="InterPro" id="IPR046335">
    <property type="entry name" value="LacI/GalR-like_sensor"/>
</dbReference>
<dbReference type="Gene3D" id="3.40.50.2300">
    <property type="match status" value="2"/>
</dbReference>
<comment type="caution">
    <text evidence="5">The sequence shown here is derived from an EMBL/GenBank/DDBJ whole genome shotgun (WGS) entry which is preliminary data.</text>
</comment>
<dbReference type="SUPFAM" id="SSF47413">
    <property type="entry name" value="lambda repressor-like DNA-binding domains"/>
    <property type="match status" value="1"/>
</dbReference>
<evidence type="ECO:0000313" key="6">
    <source>
        <dbReference type="Proteomes" id="UP000033203"/>
    </source>
</evidence>